<reference evidence="1" key="2">
    <citation type="submission" date="2022-06" db="UniProtKB">
        <authorList>
            <consortium name="EnsemblMetazoa"/>
        </authorList>
    </citation>
    <scope>IDENTIFICATION</scope>
    <source>
        <strain evidence="1">PS312</strain>
    </source>
</reference>
<evidence type="ECO:0000313" key="1">
    <source>
        <dbReference type="EnsemblMetazoa" id="PPA37564.1"/>
    </source>
</evidence>
<dbReference type="InterPro" id="IPR045860">
    <property type="entry name" value="Snake_toxin-like_sf"/>
</dbReference>
<accession>A0A2A6BBU1</accession>
<keyword evidence="2" id="KW-1185">Reference proteome</keyword>
<dbReference type="EnsemblMetazoa" id="PPA37564.1">
    <property type="protein sequence ID" value="PPA37564.1"/>
    <property type="gene ID" value="WBGene00275933"/>
</dbReference>
<accession>A0A8R1YTI9</accession>
<name>A0A2A6BBU1_PRIPA</name>
<dbReference type="AlphaFoldDB" id="A0A2A6BBU1"/>
<reference evidence="2" key="1">
    <citation type="journal article" date="2008" name="Nat. Genet.">
        <title>The Pristionchus pacificus genome provides a unique perspective on nematode lifestyle and parasitism.</title>
        <authorList>
            <person name="Dieterich C."/>
            <person name="Clifton S.W."/>
            <person name="Schuster L.N."/>
            <person name="Chinwalla A."/>
            <person name="Delehaunty K."/>
            <person name="Dinkelacker I."/>
            <person name="Fulton L."/>
            <person name="Fulton R."/>
            <person name="Godfrey J."/>
            <person name="Minx P."/>
            <person name="Mitreva M."/>
            <person name="Roeseler W."/>
            <person name="Tian H."/>
            <person name="Witte H."/>
            <person name="Yang S.P."/>
            <person name="Wilson R.K."/>
            <person name="Sommer R.J."/>
        </authorList>
    </citation>
    <scope>NUCLEOTIDE SEQUENCE [LARGE SCALE GENOMIC DNA]</scope>
    <source>
        <strain evidence="2">PS312</strain>
    </source>
</reference>
<gene>
    <name evidence="1" type="primary">WBGene00275933</name>
</gene>
<evidence type="ECO:0000313" key="2">
    <source>
        <dbReference type="Proteomes" id="UP000005239"/>
    </source>
</evidence>
<dbReference type="Proteomes" id="UP000005239">
    <property type="component" value="Unassembled WGS sequence"/>
</dbReference>
<organism evidence="1 2">
    <name type="scientific">Pristionchus pacificus</name>
    <name type="common">Parasitic nematode worm</name>
    <dbReference type="NCBI Taxonomy" id="54126"/>
    <lineage>
        <taxon>Eukaryota</taxon>
        <taxon>Metazoa</taxon>
        <taxon>Ecdysozoa</taxon>
        <taxon>Nematoda</taxon>
        <taxon>Chromadorea</taxon>
        <taxon>Rhabditida</taxon>
        <taxon>Rhabditina</taxon>
        <taxon>Diplogasteromorpha</taxon>
        <taxon>Diplogasteroidea</taxon>
        <taxon>Neodiplogasteridae</taxon>
        <taxon>Pristionchus</taxon>
    </lineage>
</organism>
<proteinExistence type="predicted"/>
<protein>
    <submittedName>
        <fullName evidence="1">Uncharacterized protein</fullName>
    </submittedName>
</protein>
<dbReference type="PANTHER" id="PTHR34721:SF3">
    <property type="entry name" value="ACTIVIN_RECP DOMAIN-CONTAINING PROTEIN-RELATED"/>
    <property type="match status" value="1"/>
</dbReference>
<dbReference type="PANTHER" id="PTHR34721">
    <property type="entry name" value="PROTEIN CBG09734"/>
    <property type="match status" value="1"/>
</dbReference>
<dbReference type="SUPFAM" id="SSF57302">
    <property type="entry name" value="Snake toxin-like"/>
    <property type="match status" value="1"/>
</dbReference>
<sequence length="132" mass="14438">MRSLIVILATLSLLTSTFAQLKCHNQTILFGANLTSYHTEKCGDETEYCMWFKGNDSEGNFLRFRGCGFANDTTPCTEKGRVNVTQSFSYNSSTVVFNGIRICCQDDMCNPAATATALLSLAGIAAMMAMFV</sequence>